<organism evidence="1 2">
    <name type="scientific">Leersia perrieri</name>
    <dbReference type="NCBI Taxonomy" id="77586"/>
    <lineage>
        <taxon>Eukaryota</taxon>
        <taxon>Viridiplantae</taxon>
        <taxon>Streptophyta</taxon>
        <taxon>Embryophyta</taxon>
        <taxon>Tracheophyta</taxon>
        <taxon>Spermatophyta</taxon>
        <taxon>Magnoliopsida</taxon>
        <taxon>Liliopsida</taxon>
        <taxon>Poales</taxon>
        <taxon>Poaceae</taxon>
        <taxon>BOP clade</taxon>
        <taxon>Oryzoideae</taxon>
        <taxon>Oryzeae</taxon>
        <taxon>Oryzinae</taxon>
        <taxon>Leersia</taxon>
    </lineage>
</organism>
<keyword evidence="2" id="KW-1185">Reference proteome</keyword>
<dbReference type="HOGENOM" id="CLU_3377747_0_0_1"/>
<evidence type="ECO:0000313" key="2">
    <source>
        <dbReference type="Proteomes" id="UP000032180"/>
    </source>
</evidence>
<dbReference type="Proteomes" id="UP000032180">
    <property type="component" value="Chromosome 6"/>
</dbReference>
<reference evidence="1 2" key="1">
    <citation type="submission" date="2012-08" db="EMBL/GenBank/DDBJ databases">
        <title>Oryza genome evolution.</title>
        <authorList>
            <person name="Wing R.A."/>
        </authorList>
    </citation>
    <scope>NUCLEOTIDE SEQUENCE</scope>
</reference>
<reference evidence="1" key="3">
    <citation type="submission" date="2015-04" db="UniProtKB">
        <authorList>
            <consortium name="EnsemblPlants"/>
        </authorList>
    </citation>
    <scope>IDENTIFICATION</scope>
</reference>
<reference evidence="2" key="2">
    <citation type="submission" date="2013-12" db="EMBL/GenBank/DDBJ databases">
        <authorList>
            <person name="Yu Y."/>
            <person name="Lee S."/>
            <person name="de Baynast K."/>
            <person name="Wissotski M."/>
            <person name="Liu L."/>
            <person name="Talag J."/>
            <person name="Goicoechea J."/>
            <person name="Angelova A."/>
            <person name="Jetty R."/>
            <person name="Kudrna D."/>
            <person name="Golser W."/>
            <person name="Rivera L."/>
            <person name="Zhang J."/>
            <person name="Wing R."/>
        </authorList>
    </citation>
    <scope>NUCLEOTIDE SEQUENCE</scope>
</reference>
<dbReference type="AlphaFoldDB" id="A0A0D9WU28"/>
<proteinExistence type="predicted"/>
<sequence length="34" mass="3723">MNTANPWPHDQMEAAAVTGIGLKPMHVSMFDVLL</sequence>
<dbReference type="EnsemblPlants" id="LPERR06G22760.1">
    <property type="protein sequence ID" value="LPERR06G22760.1"/>
    <property type="gene ID" value="LPERR06G22760"/>
</dbReference>
<name>A0A0D9WU28_9ORYZ</name>
<accession>A0A0D9WU28</accession>
<evidence type="ECO:0000313" key="1">
    <source>
        <dbReference type="EnsemblPlants" id="LPERR06G22760.1"/>
    </source>
</evidence>
<protein>
    <submittedName>
        <fullName evidence="1">Uncharacterized protein</fullName>
    </submittedName>
</protein>
<dbReference type="Gramene" id="LPERR06G22760.1">
    <property type="protein sequence ID" value="LPERR06G22760.1"/>
    <property type="gene ID" value="LPERR06G22760"/>
</dbReference>